<evidence type="ECO:0000256" key="1">
    <source>
        <dbReference type="ARBA" id="ARBA00022737"/>
    </source>
</evidence>
<sequence length="393" mass="43319">MGCGVNCQRFQEQISALLLTQGGALFYTASSTVMNFDLINLPLSGQSESCCLTPRSDGEGFCCLHLAVLFQHMPIAAYLMAKGQCNASVNAVDKVKRNSPLHCAVLAGNVDAVHILLEAGASVDLQNSMGHTPIDLAHQVHSPLLIYMLNHIKQERIKSNLPCFRVVNKNKFHLQLLFSIVVMWLVGAITDMHSESWLLKGVLLACLLAVVNIISRSPLLPWYQVTLEDTLEPTPQALEGAGWWGLFALQLTPALQTQTSGVTGCSISLLETAVFSSPHLCVPHPNKTSVHGSLSPCSCRHPRGDHPTVQPHLRDPKEQAQFAVGTLPFTTETMTSKLSDYAFCTGDIKALQQQRIKEESKENFWRWHVPELKMNSEPASLELCWYSSQGDHK</sequence>
<dbReference type="PANTHER" id="PTHR46680">
    <property type="entry name" value="NF-KAPPA-B INHIBITOR ALPHA"/>
    <property type="match status" value="1"/>
</dbReference>
<name>A0A8T2N6G5_9TELE</name>
<dbReference type="Gene3D" id="1.25.40.20">
    <property type="entry name" value="Ankyrin repeat-containing domain"/>
    <property type="match status" value="1"/>
</dbReference>
<keyword evidence="1" id="KW-0677">Repeat</keyword>
<evidence type="ECO:0000313" key="4">
    <source>
        <dbReference type="EMBL" id="KAG9335584.1"/>
    </source>
</evidence>
<dbReference type="PROSITE" id="PS50297">
    <property type="entry name" value="ANK_REP_REGION"/>
    <property type="match status" value="1"/>
</dbReference>
<feature type="repeat" description="ANK" evidence="3">
    <location>
        <begin position="96"/>
        <end position="128"/>
    </location>
</feature>
<accession>A0A8T2N6G5</accession>
<proteinExistence type="predicted"/>
<gene>
    <name evidence="4" type="ORF">JZ751_004422</name>
</gene>
<organism evidence="4 5">
    <name type="scientific">Albula glossodonta</name>
    <name type="common">roundjaw bonefish</name>
    <dbReference type="NCBI Taxonomy" id="121402"/>
    <lineage>
        <taxon>Eukaryota</taxon>
        <taxon>Metazoa</taxon>
        <taxon>Chordata</taxon>
        <taxon>Craniata</taxon>
        <taxon>Vertebrata</taxon>
        <taxon>Euteleostomi</taxon>
        <taxon>Actinopterygii</taxon>
        <taxon>Neopterygii</taxon>
        <taxon>Teleostei</taxon>
        <taxon>Albuliformes</taxon>
        <taxon>Albulidae</taxon>
        <taxon>Albula</taxon>
    </lineage>
</organism>
<reference evidence="4" key="1">
    <citation type="thesis" date="2021" institute="BYU ScholarsArchive" country="Provo, UT, USA">
        <title>Applications of and Algorithms for Genome Assembly and Genomic Analyses with an Emphasis on Marine Teleosts.</title>
        <authorList>
            <person name="Pickett B.D."/>
        </authorList>
    </citation>
    <scope>NUCLEOTIDE SEQUENCE</scope>
    <source>
        <strain evidence="4">HI-2016</strain>
    </source>
</reference>
<dbReference type="PANTHER" id="PTHR46680:SF3">
    <property type="entry name" value="NF-KAPPA-B INHIBITOR CACTUS"/>
    <property type="match status" value="1"/>
</dbReference>
<dbReference type="OrthoDB" id="6781668at2759"/>
<dbReference type="Proteomes" id="UP000824540">
    <property type="component" value="Unassembled WGS sequence"/>
</dbReference>
<dbReference type="GO" id="GO:0071356">
    <property type="term" value="P:cellular response to tumor necrosis factor"/>
    <property type="evidence" value="ECO:0007669"/>
    <property type="project" value="TreeGrafter"/>
</dbReference>
<evidence type="ECO:0000256" key="3">
    <source>
        <dbReference type="PROSITE-ProRule" id="PRU00023"/>
    </source>
</evidence>
<dbReference type="InterPro" id="IPR051070">
    <property type="entry name" value="NF-kappa-B_inhibitor"/>
</dbReference>
<dbReference type="InterPro" id="IPR002110">
    <property type="entry name" value="Ankyrin_rpt"/>
</dbReference>
<keyword evidence="2 3" id="KW-0040">ANK repeat</keyword>
<dbReference type="SMART" id="SM00248">
    <property type="entry name" value="ANK"/>
    <property type="match status" value="2"/>
</dbReference>
<dbReference type="PROSITE" id="PS50088">
    <property type="entry name" value="ANK_REPEAT"/>
    <property type="match status" value="1"/>
</dbReference>
<dbReference type="InterPro" id="IPR036770">
    <property type="entry name" value="Ankyrin_rpt-contain_sf"/>
</dbReference>
<keyword evidence="5" id="KW-1185">Reference proteome</keyword>
<dbReference type="SUPFAM" id="SSF48403">
    <property type="entry name" value="Ankyrin repeat"/>
    <property type="match status" value="1"/>
</dbReference>
<dbReference type="AlphaFoldDB" id="A0A8T2N6G5"/>
<dbReference type="Pfam" id="PF12796">
    <property type="entry name" value="Ank_2"/>
    <property type="match status" value="1"/>
</dbReference>
<dbReference type="EMBL" id="JAFBMS010000115">
    <property type="protein sequence ID" value="KAG9335584.1"/>
    <property type="molecule type" value="Genomic_DNA"/>
</dbReference>
<dbReference type="GO" id="GO:0005829">
    <property type="term" value="C:cytosol"/>
    <property type="evidence" value="ECO:0007669"/>
    <property type="project" value="TreeGrafter"/>
</dbReference>
<protein>
    <submittedName>
        <fullName evidence="4">Uncharacterized protein</fullName>
    </submittedName>
</protein>
<evidence type="ECO:0000256" key="2">
    <source>
        <dbReference type="ARBA" id="ARBA00023043"/>
    </source>
</evidence>
<dbReference type="GO" id="GO:0051059">
    <property type="term" value="F:NF-kappaB binding"/>
    <property type="evidence" value="ECO:0007669"/>
    <property type="project" value="TreeGrafter"/>
</dbReference>
<comment type="caution">
    <text evidence="4">The sequence shown here is derived from an EMBL/GenBank/DDBJ whole genome shotgun (WGS) entry which is preliminary data.</text>
</comment>
<evidence type="ECO:0000313" key="5">
    <source>
        <dbReference type="Proteomes" id="UP000824540"/>
    </source>
</evidence>